<sequence length="705" mass="81630">MVDTHVKNYRLKMEKLKEYLDSKFPKKYEVKLALTPGRLGRGGRLLHNQHLQGLDTDLVTMYDGLVQACSEFGNWPNNLLDKRLPRSKLQQTHKFLQSQRRRLFINDTRAASVYIDEIYTGETDMERSKISDKSQLDDHYTQHIKHREQDPRLRHVFLTAANSYAPLDCTLEMFQFLCSYHQVSHGFMDLISSFGRHNGGWNVFHHMHILHQLSSSTAFSNLAVPEIGRSGKEFRVAYKLFAMEQQEEEYDNKWVMRQTATYHTLDLAEWRAFWITVKANNLIQERAYDVNSEHCTLPTYTPAAEALSRSLAIHQINFDWCTDGWGCHISKIVNEVEDILRPLMATPIPPEQGSLDPTPFLAQSLSWSQEKGDGRLDEKGLPENEDGSDEVRFPHELARTGRSPTTRSYRERQAQIDNTLNRLDVLNKFSLRDVRQLDSYCNKLREAKTAILANVSMTGEISEIYEDLLKSKIFSPCAEDQDCVEAIRQFQGSLKSIAHNLRSDCLRIDNILERISDGKNLYTRILDSKTTDMEKLFTLDQHDSSKRMEMSSNTMEEITKRMHTIAERTERDTSSMHFITFLTLVFLPGTFLGVRFSELSSSLYHSHDEAHIDPYNALTLNQSLFSTPIFGDAIEGNGKSWTLNTDLLFLFLKICLPMMGVILGFWVLYRKYMRKMKMFVTDAWVARKFMKRLFAKNLQMNEGIV</sequence>
<feature type="transmembrane region" description="Helical" evidence="2">
    <location>
        <begin position="578"/>
        <end position="596"/>
    </location>
</feature>
<feature type="transmembrane region" description="Helical" evidence="2">
    <location>
        <begin position="647"/>
        <end position="669"/>
    </location>
</feature>
<evidence type="ECO:0000256" key="1">
    <source>
        <dbReference type="SAM" id="MobiDB-lite"/>
    </source>
</evidence>
<reference evidence="4 5" key="1">
    <citation type="submission" date="2023-01" db="EMBL/GenBank/DDBJ databases">
        <title>Analysis of 21 Apiospora genomes using comparative genomics revels a genus with tremendous synthesis potential of carbohydrate active enzymes and secondary metabolites.</title>
        <authorList>
            <person name="Sorensen T."/>
        </authorList>
    </citation>
    <scope>NUCLEOTIDE SEQUENCE [LARGE SCALE GENOMIC DNA]</scope>
    <source>
        <strain evidence="4 5">CBS 83171</strain>
    </source>
</reference>
<feature type="region of interest" description="Disordered" evidence="1">
    <location>
        <begin position="369"/>
        <end position="392"/>
    </location>
</feature>
<dbReference type="Pfam" id="PF26616">
    <property type="entry name" value="CorA-like"/>
    <property type="match status" value="1"/>
</dbReference>
<protein>
    <recommendedName>
        <fullName evidence="3">CorA-like transporter domain-containing protein</fullName>
    </recommendedName>
</protein>
<dbReference type="InterPro" id="IPR058257">
    <property type="entry name" value="CorA-like_dom"/>
</dbReference>
<keyword evidence="2" id="KW-0472">Membrane</keyword>
<name>A0ABR1WCS9_9PEZI</name>
<comment type="caution">
    <text evidence="4">The sequence shown here is derived from an EMBL/GenBank/DDBJ whole genome shotgun (WGS) entry which is preliminary data.</text>
</comment>
<evidence type="ECO:0000259" key="3">
    <source>
        <dbReference type="Pfam" id="PF26616"/>
    </source>
</evidence>
<keyword evidence="2" id="KW-1133">Transmembrane helix</keyword>
<gene>
    <name evidence="4" type="ORF">PG996_000098</name>
</gene>
<feature type="compositionally biased region" description="Basic and acidic residues" evidence="1">
    <location>
        <begin position="370"/>
        <end position="382"/>
    </location>
</feature>
<accession>A0ABR1WCS9</accession>
<keyword evidence="2" id="KW-0812">Transmembrane</keyword>
<evidence type="ECO:0000313" key="4">
    <source>
        <dbReference type="EMBL" id="KAK8081317.1"/>
    </source>
</evidence>
<organism evidence="4 5">
    <name type="scientific">Apiospora saccharicola</name>
    <dbReference type="NCBI Taxonomy" id="335842"/>
    <lineage>
        <taxon>Eukaryota</taxon>
        <taxon>Fungi</taxon>
        <taxon>Dikarya</taxon>
        <taxon>Ascomycota</taxon>
        <taxon>Pezizomycotina</taxon>
        <taxon>Sordariomycetes</taxon>
        <taxon>Xylariomycetidae</taxon>
        <taxon>Amphisphaeriales</taxon>
        <taxon>Apiosporaceae</taxon>
        <taxon>Apiospora</taxon>
    </lineage>
</organism>
<evidence type="ECO:0000256" key="2">
    <source>
        <dbReference type="SAM" id="Phobius"/>
    </source>
</evidence>
<proteinExistence type="predicted"/>
<dbReference type="Proteomes" id="UP001446871">
    <property type="component" value="Unassembled WGS sequence"/>
</dbReference>
<feature type="domain" description="CorA-like transporter" evidence="3">
    <location>
        <begin position="67"/>
        <end position="341"/>
    </location>
</feature>
<keyword evidence="5" id="KW-1185">Reference proteome</keyword>
<evidence type="ECO:0000313" key="5">
    <source>
        <dbReference type="Proteomes" id="UP001446871"/>
    </source>
</evidence>
<dbReference type="EMBL" id="JAQQWM010000001">
    <property type="protein sequence ID" value="KAK8081317.1"/>
    <property type="molecule type" value="Genomic_DNA"/>
</dbReference>